<accession>A0A0F9AGU0</accession>
<feature type="non-terminal residue" evidence="1">
    <location>
        <position position="1"/>
    </location>
</feature>
<sequence length="106" mass="12335">FVCEGEGANPLSKEDVLNLVSVKDKYRFLGKWYNKVPEVEFAGMTKEEIKDLAKVKAVPKERCACGTLMSDHVLRKIHSKSDFDKYLVAEEFYEEDHIKFKKKYIN</sequence>
<organism evidence="1">
    <name type="scientific">marine sediment metagenome</name>
    <dbReference type="NCBI Taxonomy" id="412755"/>
    <lineage>
        <taxon>unclassified sequences</taxon>
        <taxon>metagenomes</taxon>
        <taxon>ecological metagenomes</taxon>
    </lineage>
</organism>
<evidence type="ECO:0000313" key="1">
    <source>
        <dbReference type="EMBL" id="KKL08645.1"/>
    </source>
</evidence>
<gene>
    <name evidence="1" type="ORF">LCGC14_2573820</name>
</gene>
<dbReference type="EMBL" id="LAZR01042800">
    <property type="protein sequence ID" value="KKL08645.1"/>
    <property type="molecule type" value="Genomic_DNA"/>
</dbReference>
<protein>
    <submittedName>
        <fullName evidence="1">Uncharacterized protein</fullName>
    </submittedName>
</protein>
<proteinExistence type="predicted"/>
<comment type="caution">
    <text evidence="1">The sequence shown here is derived from an EMBL/GenBank/DDBJ whole genome shotgun (WGS) entry which is preliminary data.</text>
</comment>
<dbReference type="AlphaFoldDB" id="A0A0F9AGU0"/>
<name>A0A0F9AGU0_9ZZZZ</name>
<reference evidence="1" key="1">
    <citation type="journal article" date="2015" name="Nature">
        <title>Complex archaea that bridge the gap between prokaryotes and eukaryotes.</title>
        <authorList>
            <person name="Spang A."/>
            <person name="Saw J.H."/>
            <person name="Jorgensen S.L."/>
            <person name="Zaremba-Niedzwiedzka K."/>
            <person name="Martijn J."/>
            <person name="Lind A.E."/>
            <person name="van Eijk R."/>
            <person name="Schleper C."/>
            <person name="Guy L."/>
            <person name="Ettema T.J."/>
        </authorList>
    </citation>
    <scope>NUCLEOTIDE SEQUENCE</scope>
</reference>